<evidence type="ECO:0000259" key="3">
    <source>
        <dbReference type="PROSITE" id="PS51390"/>
    </source>
</evidence>
<dbReference type="SUPFAM" id="SSF57256">
    <property type="entry name" value="Elafin-like"/>
    <property type="match status" value="1"/>
</dbReference>
<proteinExistence type="predicted"/>
<evidence type="ECO:0000256" key="2">
    <source>
        <dbReference type="SAM" id="Phobius"/>
    </source>
</evidence>
<reference evidence="5" key="1">
    <citation type="submission" date="2025-08" db="UniProtKB">
        <authorList>
            <consortium name="RefSeq"/>
        </authorList>
    </citation>
    <scope>IDENTIFICATION</scope>
    <source>
        <tissue evidence="5">Whole organism</tissue>
    </source>
</reference>
<evidence type="ECO:0000313" key="5">
    <source>
        <dbReference type="RefSeq" id="XP_047740338.1"/>
    </source>
</evidence>
<dbReference type="GO" id="GO:0005576">
    <property type="term" value="C:extracellular region"/>
    <property type="evidence" value="ECO:0007669"/>
    <property type="project" value="InterPro"/>
</dbReference>
<gene>
    <name evidence="5" type="primary">LOC108674451</name>
</gene>
<dbReference type="GO" id="GO:0030414">
    <property type="term" value="F:peptidase inhibitor activity"/>
    <property type="evidence" value="ECO:0007669"/>
    <property type="project" value="InterPro"/>
</dbReference>
<evidence type="ECO:0000256" key="1">
    <source>
        <dbReference type="SAM" id="MobiDB-lite"/>
    </source>
</evidence>
<dbReference type="Pfam" id="PF00095">
    <property type="entry name" value="WAP"/>
    <property type="match status" value="1"/>
</dbReference>
<dbReference type="GeneID" id="108674451"/>
<accession>A0A979FUS0</accession>
<feature type="transmembrane region" description="Helical" evidence="2">
    <location>
        <begin position="12"/>
        <end position="37"/>
    </location>
</feature>
<dbReference type="OrthoDB" id="6346482at2759"/>
<dbReference type="Proteomes" id="UP000694843">
    <property type="component" value="Unplaced"/>
</dbReference>
<feature type="domain" description="WAP" evidence="3">
    <location>
        <begin position="323"/>
        <end position="376"/>
    </location>
</feature>
<organism evidence="4 5">
    <name type="scientific">Hyalella azteca</name>
    <name type="common">Amphipod</name>
    <dbReference type="NCBI Taxonomy" id="294128"/>
    <lineage>
        <taxon>Eukaryota</taxon>
        <taxon>Metazoa</taxon>
        <taxon>Ecdysozoa</taxon>
        <taxon>Arthropoda</taxon>
        <taxon>Crustacea</taxon>
        <taxon>Multicrustacea</taxon>
        <taxon>Malacostraca</taxon>
        <taxon>Eumalacostraca</taxon>
        <taxon>Peracarida</taxon>
        <taxon>Amphipoda</taxon>
        <taxon>Senticaudata</taxon>
        <taxon>Talitrida</taxon>
        <taxon>Talitroidea</taxon>
        <taxon>Hyalellidae</taxon>
        <taxon>Hyalella</taxon>
    </lineage>
</organism>
<dbReference type="InterPro" id="IPR036645">
    <property type="entry name" value="Elafin-like_sf"/>
</dbReference>
<dbReference type="InterPro" id="IPR008197">
    <property type="entry name" value="WAP_dom"/>
</dbReference>
<feature type="region of interest" description="Disordered" evidence="1">
    <location>
        <begin position="198"/>
        <end position="262"/>
    </location>
</feature>
<dbReference type="PROSITE" id="PS51390">
    <property type="entry name" value="WAP"/>
    <property type="match status" value="1"/>
</dbReference>
<sequence length="380" mass="40832">MPKDLYINKQYFFVNHQIIQITIINFRMMFLPIIALLSTPAASDRVIYPDEYLTKFSKKADNTTRHLAGIQATTLIPHRGLEETIIPHRGLEETIIPHRGLEETIIPHRGLEETIIPHRGLEETIIPHRGLEETIIPHRGLEEDGDPHISIADRIVAPVSTLPGSVHPSTLVLLADRPSDSANPLNINIGSNPFSNIGGSPSLPLGNDDNSSQDANVRPSQPLSTGAHAGPPLSAGVHLGPPLSTSVHFGPPLSTGVHTSPLPDTGVHLGSPLIHDGDAPLPGFGPTFGALSPAKPTPCVLPCRISSVESSCCGTKRQNPSYVYTKPGLCPPVRVGCPNVRMVDTPSWCLYDAACDGVDKCCYDSCLQRQTCKPPLGVGR</sequence>
<keyword evidence="4" id="KW-1185">Reference proteome</keyword>
<protein>
    <submittedName>
        <fullName evidence="5">Uncharacterized protein LOC108674451 isoform X1</fullName>
    </submittedName>
</protein>
<dbReference type="AlphaFoldDB" id="A0A979FUS0"/>
<name>A0A979FUS0_HYAAZ</name>
<keyword evidence="2" id="KW-0472">Membrane</keyword>
<dbReference type="RefSeq" id="XP_047740338.1">
    <property type="nucleotide sequence ID" value="XM_047884382.1"/>
</dbReference>
<dbReference type="Gene3D" id="4.10.75.10">
    <property type="entry name" value="Elafin-like"/>
    <property type="match status" value="1"/>
</dbReference>
<feature type="compositionally biased region" description="Polar residues" evidence="1">
    <location>
        <begin position="208"/>
        <end position="224"/>
    </location>
</feature>
<evidence type="ECO:0000313" key="4">
    <source>
        <dbReference type="Proteomes" id="UP000694843"/>
    </source>
</evidence>
<keyword evidence="2" id="KW-0812">Transmembrane</keyword>
<keyword evidence="2" id="KW-1133">Transmembrane helix</keyword>